<evidence type="ECO:0000256" key="2">
    <source>
        <dbReference type="ARBA" id="ARBA00007947"/>
    </source>
</evidence>
<dbReference type="NCBIfam" id="TIGR03991">
    <property type="entry name" value="alt_bact_glmU"/>
    <property type="match status" value="1"/>
</dbReference>
<dbReference type="PANTHER" id="PTHR43584">
    <property type="entry name" value="NUCLEOTIDYL TRANSFERASE"/>
    <property type="match status" value="1"/>
</dbReference>
<evidence type="ECO:0000313" key="6">
    <source>
        <dbReference type="Proteomes" id="UP000808337"/>
    </source>
</evidence>
<proteinExistence type="inferred from homology"/>
<dbReference type="AlphaFoldDB" id="A0A9D7SRE8"/>
<evidence type="ECO:0000256" key="3">
    <source>
        <dbReference type="ARBA" id="ARBA00022679"/>
    </source>
</evidence>
<protein>
    <submittedName>
        <fullName evidence="5">GlmU family protein</fullName>
    </submittedName>
</protein>
<dbReference type="InterPro" id="IPR050065">
    <property type="entry name" value="GlmU-like"/>
</dbReference>
<reference evidence="5 6" key="1">
    <citation type="submission" date="2020-10" db="EMBL/GenBank/DDBJ databases">
        <title>Connecting structure to function with the recovery of over 1000 high-quality activated sludge metagenome-assembled genomes encoding full-length rRNA genes using long-read sequencing.</title>
        <authorList>
            <person name="Singleton C.M."/>
            <person name="Petriglieri F."/>
            <person name="Kristensen J.M."/>
            <person name="Kirkegaard R.H."/>
            <person name="Michaelsen T.Y."/>
            <person name="Andersen M.H."/>
            <person name="Karst S.M."/>
            <person name="Dueholm M.S."/>
            <person name="Nielsen P.H."/>
            <person name="Albertsen M."/>
        </authorList>
    </citation>
    <scope>NUCLEOTIDE SEQUENCE [LARGE SCALE GENOMIC DNA]</scope>
    <source>
        <strain evidence="5">Ribe_18-Q3-R11-54_MAXAC.273</strain>
    </source>
</reference>
<comment type="caution">
    <text evidence="5">The sequence shown here is derived from an EMBL/GenBank/DDBJ whole genome shotgun (WGS) entry which is preliminary data.</text>
</comment>
<dbReference type="EMBL" id="JADKGY010000001">
    <property type="protein sequence ID" value="MBK9981900.1"/>
    <property type="molecule type" value="Genomic_DNA"/>
</dbReference>
<evidence type="ECO:0000256" key="1">
    <source>
        <dbReference type="ARBA" id="ARBA00007707"/>
    </source>
</evidence>
<dbReference type="InterPro" id="IPR011004">
    <property type="entry name" value="Trimer_LpxA-like_sf"/>
</dbReference>
<evidence type="ECO:0000256" key="4">
    <source>
        <dbReference type="ARBA" id="ARBA00023315"/>
    </source>
</evidence>
<accession>A0A9D7SRE8</accession>
<keyword evidence="3" id="KW-0808">Transferase</keyword>
<dbReference type="GO" id="GO:0016779">
    <property type="term" value="F:nucleotidyltransferase activity"/>
    <property type="evidence" value="ECO:0007669"/>
    <property type="project" value="UniProtKB-ARBA"/>
</dbReference>
<dbReference type="InterPro" id="IPR023917">
    <property type="entry name" value="Bifunctiontional_GlmU_bac-type"/>
</dbReference>
<evidence type="ECO:0000313" key="5">
    <source>
        <dbReference type="EMBL" id="MBK9981900.1"/>
    </source>
</evidence>
<sequence length="399" mass="44396">MRNIILFDDESREQMLPLSYTRPVAELRTGIFTIRERWEKLLNGTASYITSDYLSDRFPMILKDDNIVINGAVMPNDRLVRLIEQLEPNEALMNEGDLIAARLNRLQFENLFRDESIEEIIGLDLSDTPFIHLAYPWDLFLYLRATIEYDYDLVTKGRTSQSIPSHNQVLALDNIFVEEGAQVTCATLNAQSGPIYIGKNAQIMEGAVIRGPVTIGEGTIVKMGAKIYGPSAIGPDCRVGGEIKEVVILGHSNKAHDGYLGNSIIGEWCNLGAGTSVSNLKNNYSNVRMWDFNSQTMRDTGLQYLGTVMGDHSKAGIQTMFNTGTIVGVAANIFGEGYPPKVIPSFSWGGASGLTTHRLEDALETARKVISRREMNLTSEEEDILRHVFEITKTARPLE</sequence>
<comment type="similarity">
    <text evidence="1">In the C-terminal section; belongs to the transferase hexapeptide repeat family.</text>
</comment>
<name>A0A9D7SRE8_9BACT</name>
<dbReference type="SUPFAM" id="SSF51161">
    <property type="entry name" value="Trimeric LpxA-like enzymes"/>
    <property type="match status" value="1"/>
</dbReference>
<dbReference type="InterPro" id="IPR001451">
    <property type="entry name" value="Hexapep"/>
</dbReference>
<keyword evidence="4" id="KW-0012">Acyltransferase</keyword>
<dbReference type="Pfam" id="PF13562">
    <property type="entry name" value="NTP_transf_4"/>
    <property type="match status" value="1"/>
</dbReference>
<dbReference type="Pfam" id="PF00132">
    <property type="entry name" value="Hexapep"/>
    <property type="match status" value="1"/>
</dbReference>
<dbReference type="Proteomes" id="UP000808337">
    <property type="component" value="Unassembled WGS sequence"/>
</dbReference>
<dbReference type="PANTHER" id="PTHR43584:SF9">
    <property type="entry name" value="TRANSFERASE HEXAPEPTIDE REPEAT CONTAINING PROTEIN"/>
    <property type="match status" value="1"/>
</dbReference>
<comment type="similarity">
    <text evidence="2">In the N-terminal section; belongs to the N-acetylglucosamine-1-phosphate uridyltransferase family.</text>
</comment>
<organism evidence="5 6">
    <name type="scientific">Candidatus Opimibacter skivensis</name>
    <dbReference type="NCBI Taxonomy" id="2982028"/>
    <lineage>
        <taxon>Bacteria</taxon>
        <taxon>Pseudomonadati</taxon>
        <taxon>Bacteroidota</taxon>
        <taxon>Saprospiria</taxon>
        <taxon>Saprospirales</taxon>
        <taxon>Saprospiraceae</taxon>
        <taxon>Candidatus Opimibacter</taxon>
    </lineage>
</organism>
<gene>
    <name evidence="5" type="ORF">IPP15_05660</name>
</gene>
<dbReference type="Gene3D" id="2.160.10.10">
    <property type="entry name" value="Hexapeptide repeat proteins"/>
    <property type="match status" value="1"/>
</dbReference>
<dbReference type="GO" id="GO:0016746">
    <property type="term" value="F:acyltransferase activity"/>
    <property type="evidence" value="ECO:0007669"/>
    <property type="project" value="UniProtKB-KW"/>
</dbReference>